<dbReference type="AlphaFoldDB" id="A0A9W7D660"/>
<name>A0A9W7D660_9STRA</name>
<sequence length="143" mass="15700">MMLSFVARGFTARQRLLFDDHSLSAGAFTMLLENWPYNAVRGFGFEQTYSDLYCFRDSAWLNDDAMKAFAVVLAKYKNNVTITAAPQGHDEAKQKKSGRKGLVSSKALKDVVAGVSTHAFVLLPVNFGVLTGDVSLSTETPNK</sequence>
<dbReference type="EMBL" id="BSXT01004362">
    <property type="protein sequence ID" value="GMF57483.1"/>
    <property type="molecule type" value="Genomic_DNA"/>
</dbReference>
<evidence type="ECO:0000313" key="1">
    <source>
        <dbReference type="EMBL" id="GMF57483.1"/>
    </source>
</evidence>
<dbReference type="Proteomes" id="UP001165121">
    <property type="component" value="Unassembled WGS sequence"/>
</dbReference>
<accession>A0A9W7D660</accession>
<reference evidence="1" key="1">
    <citation type="submission" date="2023-04" db="EMBL/GenBank/DDBJ databases">
        <title>Phytophthora fragariaefolia NBRC 109709.</title>
        <authorList>
            <person name="Ichikawa N."/>
            <person name="Sato H."/>
            <person name="Tonouchi N."/>
        </authorList>
    </citation>
    <scope>NUCLEOTIDE SEQUENCE</scope>
    <source>
        <strain evidence="1">NBRC 109709</strain>
    </source>
</reference>
<proteinExistence type="predicted"/>
<comment type="caution">
    <text evidence="1">The sequence shown here is derived from an EMBL/GenBank/DDBJ whole genome shotgun (WGS) entry which is preliminary data.</text>
</comment>
<gene>
    <name evidence="1" type="ORF">Pfra01_002452400</name>
</gene>
<protein>
    <submittedName>
        <fullName evidence="1">Unnamed protein product</fullName>
    </submittedName>
</protein>
<dbReference type="OrthoDB" id="108785at2759"/>
<evidence type="ECO:0000313" key="2">
    <source>
        <dbReference type="Proteomes" id="UP001165121"/>
    </source>
</evidence>
<keyword evidence="2" id="KW-1185">Reference proteome</keyword>
<organism evidence="1 2">
    <name type="scientific">Phytophthora fragariaefolia</name>
    <dbReference type="NCBI Taxonomy" id="1490495"/>
    <lineage>
        <taxon>Eukaryota</taxon>
        <taxon>Sar</taxon>
        <taxon>Stramenopiles</taxon>
        <taxon>Oomycota</taxon>
        <taxon>Peronosporomycetes</taxon>
        <taxon>Peronosporales</taxon>
        <taxon>Peronosporaceae</taxon>
        <taxon>Phytophthora</taxon>
    </lineage>
</organism>